<proteinExistence type="predicted"/>
<comment type="caution">
    <text evidence="1">The sequence shown here is derived from an EMBL/GenBank/DDBJ whole genome shotgun (WGS) entry which is preliminary data.</text>
</comment>
<name>A0A0F9MG81_9ZZZZ</name>
<evidence type="ECO:0000313" key="1">
    <source>
        <dbReference type="EMBL" id="KKN06365.1"/>
    </source>
</evidence>
<protein>
    <submittedName>
        <fullName evidence="1">Uncharacterized protein</fullName>
    </submittedName>
</protein>
<dbReference type="AlphaFoldDB" id="A0A0F9MG81"/>
<accession>A0A0F9MG81</accession>
<feature type="non-terminal residue" evidence="1">
    <location>
        <position position="51"/>
    </location>
</feature>
<reference evidence="1" key="1">
    <citation type="journal article" date="2015" name="Nature">
        <title>Complex archaea that bridge the gap between prokaryotes and eukaryotes.</title>
        <authorList>
            <person name="Spang A."/>
            <person name="Saw J.H."/>
            <person name="Jorgensen S.L."/>
            <person name="Zaremba-Niedzwiedzka K."/>
            <person name="Martijn J."/>
            <person name="Lind A.E."/>
            <person name="van Eijk R."/>
            <person name="Schleper C."/>
            <person name="Guy L."/>
            <person name="Ettema T.J."/>
        </authorList>
    </citation>
    <scope>NUCLEOTIDE SEQUENCE</scope>
</reference>
<sequence>MEEKRRIVFVVTAGEEAELMQPLYQEVENRGHESIVIDTGSLCCDKGGKQT</sequence>
<dbReference type="EMBL" id="LAZR01004700">
    <property type="protein sequence ID" value="KKN06365.1"/>
    <property type="molecule type" value="Genomic_DNA"/>
</dbReference>
<organism evidence="1">
    <name type="scientific">marine sediment metagenome</name>
    <dbReference type="NCBI Taxonomy" id="412755"/>
    <lineage>
        <taxon>unclassified sequences</taxon>
        <taxon>metagenomes</taxon>
        <taxon>ecological metagenomes</taxon>
    </lineage>
</organism>
<gene>
    <name evidence="1" type="ORF">LCGC14_1078070</name>
</gene>